<gene>
    <name evidence="7" type="ORF">MNQ99_11105</name>
</gene>
<feature type="transmembrane region" description="Helical" evidence="5">
    <location>
        <begin position="413"/>
        <end position="430"/>
    </location>
</feature>
<dbReference type="Proteomes" id="UP000829069">
    <property type="component" value="Chromosome"/>
</dbReference>
<dbReference type="SUPFAM" id="SSF103473">
    <property type="entry name" value="MFS general substrate transporter"/>
    <property type="match status" value="1"/>
</dbReference>
<dbReference type="RefSeq" id="WP_241912985.1">
    <property type="nucleotide sequence ID" value="NZ_CP093326.1"/>
</dbReference>
<evidence type="ECO:0000256" key="2">
    <source>
        <dbReference type="ARBA" id="ARBA00022692"/>
    </source>
</evidence>
<sequence length="440" mass="44087">MKEQSNAALNADPRTRAVQRRVVISLSLAQLFSGLGHGAGLAIGSLLAVELTGSEALAGTSTMAISLAAALAALPLAGAAARSGRRRALVTGLLLALLGSALMALAPVTGSFAVLLAGSALLGVGNAANLQARFAAVDLAEPQHRGRDLAFVVWSITVGAVAGPNLIRPGAELGAALGLPESSGPFLFSMAGMAIGATLLLMGLRPDPLRYARSRGTGPGPEESLPVQRRGTLRTGMAAVRQQPMAMLGLSAVVGAHLVMVAVMSMTPVHLQALDQAGGHQHSQTDTFAIIGFTISLHMAGMYALSPLMGWLTDRLGRTPTIILGQLMLLAAAALAGVGEQDTWLVGAGLMLLGLGWSASVIAGSTLLAESVPDAGRIPAQGLSDTLMGAAGALGAAFSGPVLAALGFAGLNAAAAVVAAVLLGAAATAWRRDVRAGAVS</sequence>
<dbReference type="PANTHER" id="PTHR23534:SF1">
    <property type="entry name" value="MAJOR FACILITATOR SUPERFAMILY PROTEIN"/>
    <property type="match status" value="1"/>
</dbReference>
<feature type="transmembrane region" description="Helical" evidence="5">
    <location>
        <begin position="246"/>
        <end position="267"/>
    </location>
</feature>
<feature type="transmembrane region" description="Helical" evidence="5">
    <location>
        <begin position="187"/>
        <end position="204"/>
    </location>
</feature>
<dbReference type="EMBL" id="CP093326">
    <property type="protein sequence ID" value="UNK44545.1"/>
    <property type="molecule type" value="Genomic_DNA"/>
</dbReference>
<feature type="domain" description="Major facilitator superfamily (MFS) profile" evidence="6">
    <location>
        <begin position="22"/>
        <end position="432"/>
    </location>
</feature>
<evidence type="ECO:0000256" key="3">
    <source>
        <dbReference type="ARBA" id="ARBA00022989"/>
    </source>
</evidence>
<comment type="subcellular location">
    <subcellularLocation>
        <location evidence="1">Cell membrane</location>
        <topology evidence="1">Multi-pass membrane protein</topology>
    </subcellularLocation>
</comment>
<dbReference type="Pfam" id="PF07690">
    <property type="entry name" value="MFS_1"/>
    <property type="match status" value="2"/>
</dbReference>
<evidence type="ECO:0000259" key="6">
    <source>
        <dbReference type="PROSITE" id="PS50850"/>
    </source>
</evidence>
<evidence type="ECO:0000256" key="5">
    <source>
        <dbReference type="SAM" id="Phobius"/>
    </source>
</evidence>
<dbReference type="InterPro" id="IPR020846">
    <property type="entry name" value="MFS_dom"/>
</dbReference>
<feature type="transmembrane region" description="Helical" evidence="5">
    <location>
        <begin position="21"/>
        <end position="44"/>
    </location>
</feature>
<keyword evidence="2 5" id="KW-0812">Transmembrane</keyword>
<feature type="transmembrane region" description="Helical" evidence="5">
    <location>
        <begin position="387"/>
        <end position="407"/>
    </location>
</feature>
<proteinExistence type="predicted"/>
<feature type="transmembrane region" description="Helical" evidence="5">
    <location>
        <begin position="112"/>
        <end position="128"/>
    </location>
</feature>
<dbReference type="PANTHER" id="PTHR23534">
    <property type="entry name" value="MFS PERMEASE"/>
    <property type="match status" value="1"/>
</dbReference>
<evidence type="ECO:0000256" key="1">
    <source>
        <dbReference type="ARBA" id="ARBA00004651"/>
    </source>
</evidence>
<reference evidence="7 8" key="1">
    <citation type="submission" date="2022-03" db="EMBL/GenBank/DDBJ databases">
        <title>Isotopic signatures of nitrous oxide derived from detoxification processes.</title>
        <authorList>
            <person name="Behrendt U."/>
            <person name="Buchen C."/>
            <person name="Well R."/>
            <person name="Ulrich A."/>
            <person name="Rohe L."/>
            <person name="Kolb S."/>
            <person name="Schloter M."/>
            <person name="Horn M.A."/>
            <person name="Augustin J."/>
        </authorList>
    </citation>
    <scope>NUCLEOTIDE SEQUENCE [LARGE SCALE GENOMIC DNA]</scope>
    <source>
        <strain evidence="7 8">S4-C24</strain>
    </source>
</reference>
<evidence type="ECO:0000313" key="7">
    <source>
        <dbReference type="EMBL" id="UNK44545.1"/>
    </source>
</evidence>
<evidence type="ECO:0000313" key="8">
    <source>
        <dbReference type="Proteomes" id="UP000829069"/>
    </source>
</evidence>
<feature type="transmembrane region" description="Helical" evidence="5">
    <location>
        <begin position="149"/>
        <end position="167"/>
    </location>
</feature>
<organism evidence="7 8">
    <name type="scientific">Arthrobacter sulfonylureivorans</name>
    <dbReference type="NCBI Taxonomy" id="2486855"/>
    <lineage>
        <taxon>Bacteria</taxon>
        <taxon>Bacillati</taxon>
        <taxon>Actinomycetota</taxon>
        <taxon>Actinomycetes</taxon>
        <taxon>Micrococcales</taxon>
        <taxon>Micrococcaceae</taxon>
        <taxon>Arthrobacter</taxon>
    </lineage>
</organism>
<accession>A0ABY3W3D2</accession>
<protein>
    <submittedName>
        <fullName evidence="7">MFS transporter</fullName>
    </submittedName>
</protein>
<feature type="transmembrane region" description="Helical" evidence="5">
    <location>
        <begin position="56"/>
        <end position="76"/>
    </location>
</feature>
<feature type="transmembrane region" description="Helical" evidence="5">
    <location>
        <begin position="321"/>
        <end position="338"/>
    </location>
</feature>
<dbReference type="PROSITE" id="PS50850">
    <property type="entry name" value="MFS"/>
    <property type="match status" value="1"/>
</dbReference>
<keyword evidence="4 5" id="KW-0472">Membrane</keyword>
<dbReference type="Gene3D" id="1.20.1250.20">
    <property type="entry name" value="MFS general substrate transporter like domains"/>
    <property type="match status" value="1"/>
</dbReference>
<feature type="transmembrane region" description="Helical" evidence="5">
    <location>
        <begin position="287"/>
        <end position="309"/>
    </location>
</feature>
<feature type="transmembrane region" description="Helical" evidence="5">
    <location>
        <begin position="88"/>
        <end position="106"/>
    </location>
</feature>
<keyword evidence="8" id="KW-1185">Reference proteome</keyword>
<feature type="transmembrane region" description="Helical" evidence="5">
    <location>
        <begin position="344"/>
        <end position="367"/>
    </location>
</feature>
<dbReference type="InterPro" id="IPR011701">
    <property type="entry name" value="MFS"/>
</dbReference>
<keyword evidence="3 5" id="KW-1133">Transmembrane helix</keyword>
<name>A0ABY3W3D2_9MICC</name>
<evidence type="ECO:0000256" key="4">
    <source>
        <dbReference type="ARBA" id="ARBA00023136"/>
    </source>
</evidence>
<dbReference type="InterPro" id="IPR036259">
    <property type="entry name" value="MFS_trans_sf"/>
</dbReference>